<dbReference type="PANTHER" id="PTHR43046">
    <property type="entry name" value="GDP-MANNOSE MANNOSYL HYDROLASE"/>
    <property type="match status" value="1"/>
</dbReference>
<keyword evidence="2 3" id="KW-0378">Hydrolase</keyword>
<dbReference type="PROSITE" id="PS51462">
    <property type="entry name" value="NUDIX"/>
    <property type="match status" value="1"/>
</dbReference>
<keyword evidence="6" id="KW-1185">Reference proteome</keyword>
<dbReference type="PROSITE" id="PS00893">
    <property type="entry name" value="NUDIX_BOX"/>
    <property type="match status" value="1"/>
</dbReference>
<name>A0A1B7L7A5_9ENTR</name>
<dbReference type="PRINTS" id="PR00502">
    <property type="entry name" value="NUDIXFAMILY"/>
</dbReference>
<dbReference type="InterPro" id="IPR020476">
    <property type="entry name" value="Nudix_hydrolase"/>
</dbReference>
<dbReference type="Gene3D" id="3.90.79.10">
    <property type="entry name" value="Nucleoside Triphosphate Pyrophosphohydrolase"/>
    <property type="match status" value="1"/>
</dbReference>
<accession>A0A1B7L7A5</accession>
<dbReference type="InterPro" id="IPR015797">
    <property type="entry name" value="NUDIX_hydrolase-like_dom_sf"/>
</dbReference>
<gene>
    <name evidence="5" type="ORF">A9B99_18575</name>
</gene>
<dbReference type="AlphaFoldDB" id="A0A1B7L7A5"/>
<dbReference type="Proteomes" id="UP000078225">
    <property type="component" value="Unassembled WGS sequence"/>
</dbReference>
<sequence>MIKEFFALTDISNPGKRQAAMLLLTDPTGRVVLQLRDEHKPIRFPGHWSLFGGAIETGETPLDAARRELAEETGLVPAQNMFRPLTVTLASETGRELMFVYHLNLEITPADIQLHEGAGFGFMLAEQFPQLKLVPWQWPVFNYFFSNRDF</sequence>
<evidence type="ECO:0000256" key="1">
    <source>
        <dbReference type="ARBA" id="ARBA00001946"/>
    </source>
</evidence>
<dbReference type="RefSeq" id="WP_064595789.1">
    <property type="nucleotide sequence ID" value="NZ_LYRP01000002.1"/>
</dbReference>
<feature type="domain" description="Nudix hydrolase" evidence="4">
    <location>
        <begin position="15"/>
        <end position="146"/>
    </location>
</feature>
<dbReference type="OrthoDB" id="9787476at2"/>
<comment type="similarity">
    <text evidence="3">Belongs to the Nudix hydrolase family.</text>
</comment>
<comment type="caution">
    <text evidence="5">The sequence shown here is derived from an EMBL/GenBank/DDBJ whole genome shotgun (WGS) entry which is preliminary data.</text>
</comment>
<protein>
    <recommendedName>
        <fullName evidence="4">Nudix hydrolase domain-containing protein</fullName>
    </recommendedName>
</protein>
<evidence type="ECO:0000256" key="3">
    <source>
        <dbReference type="RuleBase" id="RU003476"/>
    </source>
</evidence>
<proteinExistence type="inferred from homology"/>
<evidence type="ECO:0000313" key="5">
    <source>
        <dbReference type="EMBL" id="OAT78145.1"/>
    </source>
</evidence>
<evidence type="ECO:0000256" key="2">
    <source>
        <dbReference type="ARBA" id="ARBA00022801"/>
    </source>
</evidence>
<dbReference type="SUPFAM" id="SSF55811">
    <property type="entry name" value="Nudix"/>
    <property type="match status" value="1"/>
</dbReference>
<evidence type="ECO:0000259" key="4">
    <source>
        <dbReference type="PROSITE" id="PS51462"/>
    </source>
</evidence>
<comment type="cofactor">
    <cofactor evidence="1">
        <name>Mg(2+)</name>
        <dbReference type="ChEBI" id="CHEBI:18420"/>
    </cofactor>
</comment>
<evidence type="ECO:0000313" key="6">
    <source>
        <dbReference type="Proteomes" id="UP000078225"/>
    </source>
</evidence>
<dbReference type="InterPro" id="IPR020084">
    <property type="entry name" value="NUDIX_hydrolase_CS"/>
</dbReference>
<organism evidence="5 6">
    <name type="scientific">Mangrovibacter phragmitis</name>
    <dbReference type="NCBI Taxonomy" id="1691903"/>
    <lineage>
        <taxon>Bacteria</taxon>
        <taxon>Pseudomonadati</taxon>
        <taxon>Pseudomonadota</taxon>
        <taxon>Gammaproteobacteria</taxon>
        <taxon>Enterobacterales</taxon>
        <taxon>Enterobacteriaceae</taxon>
        <taxon>Mangrovibacter</taxon>
    </lineage>
</organism>
<dbReference type="PANTHER" id="PTHR43046:SF14">
    <property type="entry name" value="MUTT_NUDIX FAMILY PROTEIN"/>
    <property type="match status" value="1"/>
</dbReference>
<dbReference type="InterPro" id="IPR000086">
    <property type="entry name" value="NUDIX_hydrolase_dom"/>
</dbReference>
<reference evidence="6" key="1">
    <citation type="submission" date="2016-05" db="EMBL/GenBank/DDBJ databases">
        <authorList>
            <person name="Behera P."/>
            <person name="Vaishampayan P."/>
            <person name="Singh N."/>
            <person name="Raina V."/>
            <person name="Suar M."/>
            <person name="Pattnaik A."/>
            <person name="Rastogi G."/>
        </authorList>
    </citation>
    <scope>NUCLEOTIDE SEQUENCE [LARGE SCALE GENOMIC DNA]</scope>
    <source>
        <strain evidence="6">MP23</strain>
    </source>
</reference>
<dbReference type="STRING" id="1691903.A9B99_18575"/>
<dbReference type="Pfam" id="PF00293">
    <property type="entry name" value="NUDIX"/>
    <property type="match status" value="1"/>
</dbReference>
<dbReference type="EMBL" id="LYRP01000002">
    <property type="protein sequence ID" value="OAT78145.1"/>
    <property type="molecule type" value="Genomic_DNA"/>
</dbReference>
<dbReference type="GO" id="GO:0016787">
    <property type="term" value="F:hydrolase activity"/>
    <property type="evidence" value="ECO:0007669"/>
    <property type="project" value="UniProtKB-KW"/>
</dbReference>